<dbReference type="EMBL" id="CP042382">
    <property type="protein sequence ID" value="QEA40092.1"/>
    <property type="molecule type" value="Genomic_DNA"/>
</dbReference>
<name>A0A5B8SSJ7_9GAMM</name>
<keyword evidence="3 5" id="KW-1133">Transmembrane helix</keyword>
<evidence type="ECO:0000256" key="2">
    <source>
        <dbReference type="ARBA" id="ARBA00022692"/>
    </source>
</evidence>
<keyword evidence="8" id="KW-1185">Reference proteome</keyword>
<dbReference type="KEGG" id="paur:FGL86_14075"/>
<feature type="transmembrane region" description="Helical" evidence="5">
    <location>
        <begin position="73"/>
        <end position="93"/>
    </location>
</feature>
<proteinExistence type="predicted"/>
<keyword evidence="2 5" id="KW-0812">Transmembrane</keyword>
<dbReference type="Pfam" id="PF07298">
    <property type="entry name" value="NnrU"/>
    <property type="match status" value="1"/>
</dbReference>
<evidence type="ECO:0000313" key="7">
    <source>
        <dbReference type="EMBL" id="QEA40092.1"/>
    </source>
</evidence>
<evidence type="ECO:0000256" key="3">
    <source>
        <dbReference type="ARBA" id="ARBA00022989"/>
    </source>
</evidence>
<dbReference type="RefSeq" id="WP_147185166.1">
    <property type="nucleotide sequence ID" value="NZ_CP042382.1"/>
</dbReference>
<gene>
    <name evidence="7" type="ORF">FGL86_14075</name>
</gene>
<dbReference type="InterPro" id="IPR009915">
    <property type="entry name" value="NnrU_dom"/>
</dbReference>
<evidence type="ECO:0000259" key="6">
    <source>
        <dbReference type="Pfam" id="PF07298"/>
    </source>
</evidence>
<evidence type="ECO:0000256" key="5">
    <source>
        <dbReference type="SAM" id="Phobius"/>
    </source>
</evidence>
<accession>A0A5B8SSJ7</accession>
<feature type="domain" description="NnrU" evidence="6">
    <location>
        <begin position="3"/>
        <end position="187"/>
    </location>
</feature>
<dbReference type="AlphaFoldDB" id="A0A5B8SSJ7"/>
<comment type="subcellular location">
    <subcellularLocation>
        <location evidence="1">Membrane</location>
        <topology evidence="1">Multi-pass membrane protein</topology>
    </subcellularLocation>
</comment>
<evidence type="ECO:0000256" key="1">
    <source>
        <dbReference type="ARBA" id="ARBA00004141"/>
    </source>
</evidence>
<feature type="transmembrane region" description="Helical" evidence="5">
    <location>
        <begin position="159"/>
        <end position="184"/>
    </location>
</feature>
<feature type="transmembrane region" description="Helical" evidence="5">
    <location>
        <begin position="38"/>
        <end position="57"/>
    </location>
</feature>
<reference evidence="7 8" key="1">
    <citation type="submission" date="2019-06" db="EMBL/GenBank/DDBJ databases">
        <title>Genome analyses of bacteria isolated from kimchi.</title>
        <authorList>
            <person name="Lee S."/>
            <person name="Ahn S."/>
            <person name="Roh S."/>
        </authorList>
    </citation>
    <scope>NUCLEOTIDE SEQUENCE [LARGE SCALE GENOMIC DNA]</scope>
    <source>
        <strain evidence="7 8">CBA4606</strain>
    </source>
</reference>
<evidence type="ECO:0000313" key="8">
    <source>
        <dbReference type="Proteomes" id="UP000321272"/>
    </source>
</evidence>
<dbReference type="GO" id="GO:0016020">
    <property type="term" value="C:membrane"/>
    <property type="evidence" value="ECO:0007669"/>
    <property type="project" value="UniProtKB-SubCell"/>
</dbReference>
<feature type="transmembrane region" description="Helical" evidence="5">
    <location>
        <begin position="105"/>
        <end position="138"/>
    </location>
</feature>
<dbReference type="Proteomes" id="UP000321272">
    <property type="component" value="Chromosome"/>
</dbReference>
<protein>
    <submittedName>
        <fullName evidence="7">NnrU family protein</fullName>
    </submittedName>
</protein>
<organism evidence="7 8">
    <name type="scientific">Pistricoccus aurantiacus</name>
    <dbReference type="NCBI Taxonomy" id="1883414"/>
    <lineage>
        <taxon>Bacteria</taxon>
        <taxon>Pseudomonadati</taxon>
        <taxon>Pseudomonadota</taxon>
        <taxon>Gammaproteobacteria</taxon>
        <taxon>Oceanospirillales</taxon>
        <taxon>Halomonadaceae</taxon>
        <taxon>Pistricoccus</taxon>
    </lineage>
</organism>
<keyword evidence="4 5" id="KW-0472">Membrane</keyword>
<sequence>MAILILGLILFFVPHSVALVSADWRDAQVRRFGELPWKAGYGLVSLAGLVLIIWGYGEARQAPALLWAPSRSLFPVTSLLMLPVFPLLVAAYVPSRIKRWTRHPMLIAVILWAIAHLLVNGTLADLLLFGVFLVWAVLDLFSFSRRTPRDTPSVPMRRGGDILVIVLGLAIYAAFVVWLHGWLIGVPLVR</sequence>
<dbReference type="OrthoDB" id="5293641at2"/>
<evidence type="ECO:0000256" key="4">
    <source>
        <dbReference type="ARBA" id="ARBA00023136"/>
    </source>
</evidence>